<feature type="transmembrane region" description="Helical" evidence="3">
    <location>
        <begin position="65"/>
        <end position="88"/>
    </location>
</feature>
<dbReference type="InterPro" id="IPR011049">
    <property type="entry name" value="Serralysin-like_metalloprot_C"/>
</dbReference>
<evidence type="ECO:0000256" key="3">
    <source>
        <dbReference type="SAM" id="Phobius"/>
    </source>
</evidence>
<dbReference type="Gene3D" id="6.20.50.100">
    <property type="match status" value="6"/>
</dbReference>
<dbReference type="CDD" id="cd12820">
    <property type="entry name" value="LbR_YadA-like"/>
    <property type="match status" value="1"/>
</dbReference>
<dbReference type="InterPro" id="IPR008635">
    <property type="entry name" value="Coiled_stalk_dom"/>
</dbReference>
<feature type="domain" description="Trimeric autotransporter adhesin YadA-like stalk" evidence="5">
    <location>
        <begin position="1215"/>
        <end position="1257"/>
    </location>
</feature>
<dbReference type="Gene3D" id="1.20.5.170">
    <property type="match status" value="11"/>
</dbReference>
<keyword evidence="3" id="KW-0812">Transmembrane</keyword>
<evidence type="ECO:0000256" key="1">
    <source>
        <dbReference type="ARBA" id="ARBA00022448"/>
    </source>
</evidence>
<feature type="domain" description="Trimeric autotransporter adhesin YadA-like head" evidence="4">
    <location>
        <begin position="258"/>
        <end position="281"/>
    </location>
</feature>
<dbReference type="InterPro" id="IPR008640">
    <property type="entry name" value="Adhesin_Head_dom"/>
</dbReference>
<feature type="domain" description="Trimeric autotransporter adhesin YadA-like stalk" evidence="5">
    <location>
        <begin position="1281"/>
        <end position="1317"/>
    </location>
</feature>
<feature type="domain" description="Trimeric autotransporter adhesin YadA-like stalk" evidence="5">
    <location>
        <begin position="1450"/>
        <end position="1491"/>
    </location>
</feature>
<name>A0A1G6RSK1_9BRAD</name>
<dbReference type="Gene3D" id="6.10.250.2030">
    <property type="match status" value="1"/>
</dbReference>
<dbReference type="GO" id="GO:0015031">
    <property type="term" value="P:protein transport"/>
    <property type="evidence" value="ECO:0007669"/>
    <property type="project" value="UniProtKB-KW"/>
</dbReference>
<evidence type="ECO:0000259" key="4">
    <source>
        <dbReference type="Pfam" id="PF05658"/>
    </source>
</evidence>
<dbReference type="Pfam" id="PF05658">
    <property type="entry name" value="YadA_head"/>
    <property type="match status" value="6"/>
</dbReference>
<feature type="domain" description="Trimeric autotransporter adhesin YadA-like stalk" evidence="5">
    <location>
        <begin position="2029"/>
        <end position="2067"/>
    </location>
</feature>
<keyword evidence="3" id="KW-0472">Membrane</keyword>
<feature type="domain" description="Trimeric autotransporter adhesin YadA-like stalk" evidence="5">
    <location>
        <begin position="1690"/>
        <end position="1724"/>
    </location>
</feature>
<reference evidence="6 7" key="1">
    <citation type="submission" date="2016-10" db="EMBL/GenBank/DDBJ databases">
        <authorList>
            <person name="de Groot N.N."/>
        </authorList>
    </citation>
    <scope>NUCLEOTIDE SEQUENCE [LARGE SCALE GENOMIC DNA]</scope>
    <source>
        <strain evidence="6 7">R5</strain>
    </source>
</reference>
<evidence type="ECO:0000313" key="7">
    <source>
        <dbReference type="Proteomes" id="UP000199245"/>
    </source>
</evidence>
<feature type="domain" description="Trimeric autotransporter adhesin YadA-like stalk" evidence="5">
    <location>
        <begin position="650"/>
        <end position="685"/>
    </location>
</feature>
<dbReference type="Proteomes" id="UP000199245">
    <property type="component" value="Unassembled WGS sequence"/>
</dbReference>
<protein>
    <submittedName>
        <fullName evidence="6">Coiled stalk of trimeric autotransporter adhesin</fullName>
    </submittedName>
</protein>
<keyword evidence="2" id="KW-0653">Protein transport</keyword>
<organism evidence="6 7">
    <name type="scientific">Bradyrhizobium brasilense</name>
    <dbReference type="NCBI Taxonomy" id="1419277"/>
    <lineage>
        <taxon>Bacteria</taxon>
        <taxon>Pseudomonadati</taxon>
        <taxon>Pseudomonadota</taxon>
        <taxon>Alphaproteobacteria</taxon>
        <taxon>Hyphomicrobiales</taxon>
        <taxon>Nitrobacteraceae</taxon>
        <taxon>Bradyrhizobium</taxon>
    </lineage>
</organism>
<dbReference type="Gene3D" id="2.150.10.10">
    <property type="entry name" value="Serralysin-like metalloprotease, C-terminal"/>
    <property type="match status" value="5"/>
</dbReference>
<feature type="domain" description="Trimeric autotransporter adhesin YadA-like stalk" evidence="5">
    <location>
        <begin position="478"/>
        <end position="513"/>
    </location>
</feature>
<feature type="domain" description="Trimeric autotransporter adhesin YadA-like head" evidence="4">
    <location>
        <begin position="175"/>
        <end position="200"/>
    </location>
</feature>
<dbReference type="EMBL" id="FMZW01000007">
    <property type="protein sequence ID" value="SDD07548.1"/>
    <property type="molecule type" value="Genomic_DNA"/>
</dbReference>
<feature type="domain" description="Trimeric autotransporter adhesin YadA-like stalk" evidence="5">
    <location>
        <begin position="1041"/>
        <end position="1079"/>
    </location>
</feature>
<accession>A0A1G6RSK1</accession>
<keyword evidence="1" id="KW-0813">Transport</keyword>
<keyword evidence="3" id="KW-1133">Transmembrane helix</keyword>
<dbReference type="GO" id="GO:0019867">
    <property type="term" value="C:outer membrane"/>
    <property type="evidence" value="ECO:0007669"/>
    <property type="project" value="InterPro"/>
</dbReference>
<evidence type="ECO:0000313" key="6">
    <source>
        <dbReference type="EMBL" id="SDD07548.1"/>
    </source>
</evidence>
<feature type="domain" description="Trimeric autotransporter adhesin YadA-like stalk" evidence="5">
    <location>
        <begin position="1747"/>
        <end position="1789"/>
    </location>
</feature>
<feature type="domain" description="Trimeric autotransporter adhesin YadA-like stalk" evidence="5">
    <location>
        <begin position="822"/>
        <end position="864"/>
    </location>
</feature>
<dbReference type="Gene3D" id="1.20.5.2280">
    <property type="match status" value="1"/>
</dbReference>
<evidence type="ECO:0000259" key="5">
    <source>
        <dbReference type="Pfam" id="PF05662"/>
    </source>
</evidence>
<feature type="domain" description="Trimeric autotransporter adhesin YadA-like stalk" evidence="5">
    <location>
        <begin position="1955"/>
        <end position="1995"/>
    </location>
</feature>
<dbReference type="SUPFAM" id="SSF101967">
    <property type="entry name" value="Adhesin YadA, collagen-binding domain"/>
    <property type="match status" value="14"/>
</dbReference>
<proteinExistence type="predicted"/>
<feature type="domain" description="Trimeric autotransporter adhesin YadA-like head" evidence="4">
    <location>
        <begin position="1848"/>
        <end position="1874"/>
    </location>
</feature>
<feature type="domain" description="Trimeric autotransporter adhesin YadA-like head" evidence="4">
    <location>
        <begin position="1892"/>
        <end position="1916"/>
    </location>
</feature>
<sequence length="2183" mass="212784">MKNDITNLNRSRGWIADGFRGAQRRHIMAALRRAHRVLGFKRKDLGVGPFGLSGSRAAGGSSGMLRVGLGAVASFVWLLPATAFISLASSSVALAGTCVQNGSVGSGSVSNGNADVNCADFSIAIGGGSGANASNISVAIGDAAKSTGNNSAAVGRLSIATGNNASAYGARSNVSGLGATAIGYGTSVTSDNATAVGIGSSVDANSNAGMAFGNTAKVLYGAGAIAMGNGAQVNGASGNAADNSMALGTGATVAPGAVSAIAQGTGAKVTGANSVALGSSSQAQDVGAVALGNSSTAKVAGAIALGSNATANNQNDVALGYGSTTAAANPVSGVNINGNTYSFNGNTPGSVVSVGSLGNERQITNVAAGQINPNSTDAINGSQLAATNQAVTTTNDHVNTLGQNTASALGGGASYSGSTGAISAPSYAIGGATYNNVGAALAAIDSGSAGVVQRTSTTDVTTLVAAGGTASSPGIAQKLTNLAAGTIGSSSTDAVNGSQLYALGNSVTTVLGGNAAYDPSTGQVTMSNVGGTGQTNVNDAIASVNATAGKGWNLTASGANGTNVPPGASVDLKNTDGNIVVSKTGANNDVNFDLAQNLTATNVKTGNSKLDTNGLTVNDGTNSTTYRANGFSIANGPSVMVSGINAGGQKITNVAAGDVSSVSTDAVNGSQLYALGNSATTVLGGNAAYDPSTGQVAMSNVGGTGQNNVSDAIASVNATAGKGWNLTASGANGTNVAPGASVDLKNTDGNIVVSKIGANNDVNFDLAKNLTATSVTTGDSKLDTNGLTVNDGTNLTTYGADGFSIANGPSVTVSGIKAGGQKITNVAAGDVSSVSTDAVNGSQLYATNQSIANINNGSTGVVQRTSSTDVTTLVAAGGTASSPGTAQKLTNLAAGTIGSSSTDAANGSQLYALGNSATTVLGGNAAYDPSTGQVTMSNVGGTGQNNVNDAIASVNATAGKGWNLQANGDTATQVKPGDAVQLKDGHNIKVTRNGTDVTIATADDLTATSITTGNSKLDTNGLTITGGPSVLASGIDAGGQKIANVADGDISASSKDAVNGSQLYTTNQNLSTVASNSSTYLGGGANVANGTAPTYNLDGGSYNNVGDALAAVDGTASKGWNLQTNGDTATQVKPGDVVQLKDGQNIKITRNGADVTIAAADDLTTTSVATGNSKLDTNGLRVNDGTNSTIYGANGFSIANGPSVTVSGINAGGRKVTNVAAGEVSSSSTDAVIGSQLYATNQSIANINSGSTGVVQRTSSTDVTALVAARGTASSPGTAQKLTNLAAGTLSSSSTDAVNGSQLYELGNSTTTVLGGNAAFDPSTGQATMSNVGGTGKNNVNDAIASVNDTAGKGWNLQANGDTASKVAPGDTVQFKDGQNIKVTRNGSDVTIATADDLTATSITAGNSKLDTNGLRVNDGTNSTIYGANGFSIANGPSVTVSGINAGGQKITNVAAGEVSSTSTDAVIGSQLYATNQSIANINSGSTGVVQRTGTTDVTALVAAGGTASSPGTAQKLTNLAAGTLSSSSTDAVNGSQLHTTNQNLATVASNASTYLGGGADVANGTAPTYNVSGGSYSNVGAALAAVDSTANKGWNLQANGDTATQVKPGDAVQFKDGRNVKVTRNGSDVTIATADDLTATSVNTGNSKLDTNGLTVNNGTNSTIYGANGFSIANGPSVTASGIDAGGQKITNVAAGEVSSASTDAVNGSQLYAVSQNVSTLQTDALLWNTSLGAYDASHGSGLAQKITNVAAGAVSSSSTDAINGAQFFASNRSIANNFGGGSTVNPDGTISAPSYTIQGSTYNNVGSAFGAVDSNLTTLNTQIANISNGGGVKYVHTNSSLADSQAIGTDSVAVGPAAVASGTNSVATGNNAQATATNAISTGANSTAGAAGAVALGANATASNAGDVALGSGSTTDKAVQTSTMVVNGTSYDVAGTATATVSVGSKGAERTITNVAAGQVDATSTDAINGSQLYATNEAITSLVSQVTTIGAATQNTVQYDTNADGTRKNSFTLQGGDASAPVLLSNVAAGVADTDAVNVKQLKDTSARTLSSANTYTDTKTQAAIATANTYTDTKSAQTLLAANTYTDSKFGQLSGQIDGVRTEARQAAAIGLAAASLRYDDRPGKLSAAVGGGVWRGQGAAAFGLGYTSEDQTMRVNISATTADGQWGAGAGLSYTFN</sequence>
<feature type="domain" description="Trimeric autotransporter adhesin YadA-like stalk" evidence="5">
    <location>
        <begin position="888"/>
        <end position="923"/>
    </location>
</feature>
<feature type="domain" description="Trimeric autotransporter adhesin YadA-like head" evidence="4">
    <location>
        <begin position="137"/>
        <end position="156"/>
    </location>
</feature>
<gene>
    <name evidence="6" type="ORF">SAMN05216337_1007110</name>
</gene>
<dbReference type="SUPFAM" id="SSF54523">
    <property type="entry name" value="Pili subunits"/>
    <property type="match status" value="1"/>
</dbReference>
<dbReference type="Pfam" id="PF05662">
    <property type="entry name" value="YadA_stalk"/>
    <property type="match status" value="14"/>
</dbReference>
<dbReference type="Gene3D" id="2.20.70.140">
    <property type="match status" value="6"/>
</dbReference>
<evidence type="ECO:0000256" key="2">
    <source>
        <dbReference type="ARBA" id="ARBA00022927"/>
    </source>
</evidence>
<feature type="domain" description="Trimeric autotransporter adhesin YadA-like stalk" evidence="5">
    <location>
        <begin position="1516"/>
        <end position="1555"/>
    </location>
</feature>
<dbReference type="Gene3D" id="4.10.80.270">
    <property type="match status" value="1"/>
</dbReference>
<feature type="domain" description="Trimeric autotransporter adhesin YadA-like head" evidence="4">
    <location>
        <begin position="301"/>
        <end position="323"/>
    </location>
</feature>
<dbReference type="InterPro" id="IPR045584">
    <property type="entry name" value="Pilin-like"/>
</dbReference>
<feature type="domain" description="Trimeric autotransporter adhesin YadA-like stalk" evidence="5">
    <location>
        <begin position="362"/>
        <end position="405"/>
    </location>
</feature>